<name>A0A9W6PYR4_9ACTN</name>
<dbReference type="GO" id="GO:0045892">
    <property type="term" value="P:negative regulation of DNA-templated transcription"/>
    <property type="evidence" value="ECO:0007669"/>
    <property type="project" value="TreeGrafter"/>
</dbReference>
<dbReference type="InterPro" id="IPR011663">
    <property type="entry name" value="UTRA"/>
</dbReference>
<dbReference type="InterPro" id="IPR036388">
    <property type="entry name" value="WH-like_DNA-bd_sf"/>
</dbReference>
<dbReference type="InterPro" id="IPR028978">
    <property type="entry name" value="Chorismate_lyase_/UTRA_dom_sf"/>
</dbReference>
<keyword evidence="2" id="KW-0238">DNA-binding</keyword>
<dbReference type="Gene3D" id="3.40.1410.10">
    <property type="entry name" value="Chorismate lyase-like"/>
    <property type="match status" value="1"/>
</dbReference>
<accession>A0A9W6PYR4</accession>
<dbReference type="PANTHER" id="PTHR44846">
    <property type="entry name" value="MANNOSYL-D-GLYCERATE TRANSPORT/METABOLISM SYSTEM REPRESSOR MNGR-RELATED"/>
    <property type="match status" value="1"/>
</dbReference>
<dbReference type="InterPro" id="IPR036390">
    <property type="entry name" value="WH_DNA-bd_sf"/>
</dbReference>
<dbReference type="SMART" id="SM00866">
    <property type="entry name" value="UTRA"/>
    <property type="match status" value="1"/>
</dbReference>
<dbReference type="Pfam" id="PF00392">
    <property type="entry name" value="GntR"/>
    <property type="match status" value="1"/>
</dbReference>
<reference evidence="5" key="1">
    <citation type="submission" date="2023-02" db="EMBL/GenBank/DDBJ databases">
        <title>Actinomadura rubrobrunea NBRC 14622.</title>
        <authorList>
            <person name="Ichikawa N."/>
            <person name="Sato H."/>
            <person name="Tonouchi N."/>
        </authorList>
    </citation>
    <scope>NUCLEOTIDE SEQUENCE</scope>
    <source>
        <strain evidence="5">NBRC 14622</strain>
    </source>
</reference>
<dbReference type="SUPFAM" id="SSF64288">
    <property type="entry name" value="Chorismate lyase-like"/>
    <property type="match status" value="1"/>
</dbReference>
<dbReference type="CDD" id="cd07377">
    <property type="entry name" value="WHTH_GntR"/>
    <property type="match status" value="1"/>
</dbReference>
<evidence type="ECO:0000256" key="3">
    <source>
        <dbReference type="ARBA" id="ARBA00023163"/>
    </source>
</evidence>
<evidence type="ECO:0000259" key="4">
    <source>
        <dbReference type="PROSITE" id="PS50949"/>
    </source>
</evidence>
<dbReference type="Proteomes" id="UP001165124">
    <property type="component" value="Unassembled WGS sequence"/>
</dbReference>
<keyword evidence="1" id="KW-0805">Transcription regulation</keyword>
<dbReference type="PROSITE" id="PS50949">
    <property type="entry name" value="HTH_GNTR"/>
    <property type="match status" value="1"/>
</dbReference>
<dbReference type="Gene3D" id="1.10.10.10">
    <property type="entry name" value="Winged helix-like DNA-binding domain superfamily/Winged helix DNA-binding domain"/>
    <property type="match status" value="1"/>
</dbReference>
<keyword evidence="6" id="KW-1185">Reference proteome</keyword>
<evidence type="ECO:0000256" key="1">
    <source>
        <dbReference type="ARBA" id="ARBA00023015"/>
    </source>
</evidence>
<dbReference type="PANTHER" id="PTHR44846:SF17">
    <property type="entry name" value="GNTR-FAMILY TRANSCRIPTIONAL REGULATOR"/>
    <property type="match status" value="1"/>
</dbReference>
<dbReference type="AlphaFoldDB" id="A0A9W6PYR4"/>
<dbReference type="InterPro" id="IPR050679">
    <property type="entry name" value="Bact_HTH_transcr_reg"/>
</dbReference>
<evidence type="ECO:0000313" key="5">
    <source>
        <dbReference type="EMBL" id="GLW65406.1"/>
    </source>
</evidence>
<dbReference type="RefSeq" id="WP_067910297.1">
    <property type="nucleotide sequence ID" value="NZ_BSRZ01000008.1"/>
</dbReference>
<dbReference type="GO" id="GO:0003677">
    <property type="term" value="F:DNA binding"/>
    <property type="evidence" value="ECO:0007669"/>
    <property type="project" value="UniProtKB-KW"/>
</dbReference>
<dbReference type="SMART" id="SM00345">
    <property type="entry name" value="HTH_GNTR"/>
    <property type="match status" value="1"/>
</dbReference>
<feature type="domain" description="HTH gntR-type" evidence="4">
    <location>
        <begin position="3"/>
        <end position="71"/>
    </location>
</feature>
<evidence type="ECO:0000256" key="2">
    <source>
        <dbReference type="ARBA" id="ARBA00023125"/>
    </source>
</evidence>
<organism evidence="5 6">
    <name type="scientific">Actinomadura rubrobrunea</name>
    <dbReference type="NCBI Taxonomy" id="115335"/>
    <lineage>
        <taxon>Bacteria</taxon>
        <taxon>Bacillati</taxon>
        <taxon>Actinomycetota</taxon>
        <taxon>Actinomycetes</taxon>
        <taxon>Streptosporangiales</taxon>
        <taxon>Thermomonosporaceae</taxon>
        <taxon>Actinomadura</taxon>
    </lineage>
</organism>
<comment type="caution">
    <text evidence="5">The sequence shown here is derived from an EMBL/GenBank/DDBJ whole genome shotgun (WGS) entry which is preliminary data.</text>
</comment>
<sequence>MPTPRYEEIAADLREKIREGHLRPGQQLKTEKELAAEYGAARNTIRDAITRLKALRLLETRPGRGTFVVQPPEIFRITLTPEEDTGFSGGEGKAWVREARKQERKAATSPPVVEIQQADKLKGEALDIPEGGDLVGRHQRRYISDKDGNSIPWSMQTSYYPFEFVERGATELMRPKDIEEGAMSYLEEKLGIRQAAYKDVLRVRPPDENETKFFDLPPEGSVQIVEHRRTAYDVDGRPCRYTITVYPTDRNEFVIEAKLPLVDDGRRG</sequence>
<dbReference type="InterPro" id="IPR000524">
    <property type="entry name" value="Tscrpt_reg_HTH_GntR"/>
</dbReference>
<dbReference type="GO" id="GO:0003700">
    <property type="term" value="F:DNA-binding transcription factor activity"/>
    <property type="evidence" value="ECO:0007669"/>
    <property type="project" value="InterPro"/>
</dbReference>
<protein>
    <submittedName>
        <fullName evidence="5">Transcriptional regulator</fullName>
    </submittedName>
</protein>
<gene>
    <name evidence="5" type="ORF">Arub01_36500</name>
</gene>
<dbReference type="SUPFAM" id="SSF46785">
    <property type="entry name" value="Winged helix' DNA-binding domain"/>
    <property type="match status" value="1"/>
</dbReference>
<proteinExistence type="predicted"/>
<dbReference type="Pfam" id="PF07702">
    <property type="entry name" value="UTRA"/>
    <property type="match status" value="1"/>
</dbReference>
<dbReference type="EMBL" id="BSRZ01000008">
    <property type="protein sequence ID" value="GLW65406.1"/>
    <property type="molecule type" value="Genomic_DNA"/>
</dbReference>
<keyword evidence="3" id="KW-0804">Transcription</keyword>
<evidence type="ECO:0000313" key="6">
    <source>
        <dbReference type="Proteomes" id="UP001165124"/>
    </source>
</evidence>